<protein>
    <submittedName>
        <fullName evidence="1">Uncharacterized protein</fullName>
    </submittedName>
</protein>
<accession>A0A9D3YCH9</accession>
<proteinExistence type="predicted"/>
<dbReference type="Proteomes" id="UP000828390">
    <property type="component" value="Unassembled WGS sequence"/>
</dbReference>
<gene>
    <name evidence="1" type="ORF">DPMN_085300</name>
</gene>
<keyword evidence="2" id="KW-1185">Reference proteome</keyword>
<evidence type="ECO:0000313" key="1">
    <source>
        <dbReference type="EMBL" id="KAH3697790.1"/>
    </source>
</evidence>
<organism evidence="1 2">
    <name type="scientific">Dreissena polymorpha</name>
    <name type="common">Zebra mussel</name>
    <name type="synonym">Mytilus polymorpha</name>
    <dbReference type="NCBI Taxonomy" id="45954"/>
    <lineage>
        <taxon>Eukaryota</taxon>
        <taxon>Metazoa</taxon>
        <taxon>Spiralia</taxon>
        <taxon>Lophotrochozoa</taxon>
        <taxon>Mollusca</taxon>
        <taxon>Bivalvia</taxon>
        <taxon>Autobranchia</taxon>
        <taxon>Heteroconchia</taxon>
        <taxon>Euheterodonta</taxon>
        <taxon>Imparidentia</taxon>
        <taxon>Neoheterodontei</taxon>
        <taxon>Myida</taxon>
        <taxon>Dreissenoidea</taxon>
        <taxon>Dreissenidae</taxon>
        <taxon>Dreissena</taxon>
    </lineage>
</organism>
<dbReference type="AlphaFoldDB" id="A0A9D3YCH9"/>
<name>A0A9D3YCH9_DREPO</name>
<dbReference type="EMBL" id="JAIWYP010000016">
    <property type="protein sequence ID" value="KAH3697790.1"/>
    <property type="molecule type" value="Genomic_DNA"/>
</dbReference>
<sequence length="152" mass="18009">MPVNRYPKRCYNMLRQLDEAGRTTWATQVKRLLFQYGFGYAWIHGDVGNTVAFLKLFQDRLKDCAKQKILASINSSPKAISYKLYKSNLHPERYLSIPLTYILKKTLSNFRCSSHNLMIEKGRHMKINRQFRFCQYCQTKNIYVIDDGYISY</sequence>
<evidence type="ECO:0000313" key="2">
    <source>
        <dbReference type="Proteomes" id="UP000828390"/>
    </source>
</evidence>
<comment type="caution">
    <text evidence="1">The sequence shown here is derived from an EMBL/GenBank/DDBJ whole genome shotgun (WGS) entry which is preliminary data.</text>
</comment>
<reference evidence="1" key="2">
    <citation type="submission" date="2020-11" db="EMBL/GenBank/DDBJ databases">
        <authorList>
            <person name="McCartney M.A."/>
            <person name="Auch B."/>
            <person name="Kono T."/>
            <person name="Mallez S."/>
            <person name="Becker A."/>
            <person name="Gohl D.M."/>
            <person name="Silverstein K.A.T."/>
            <person name="Koren S."/>
            <person name="Bechman K.B."/>
            <person name="Herman A."/>
            <person name="Abrahante J.E."/>
            <person name="Garbe J."/>
        </authorList>
    </citation>
    <scope>NUCLEOTIDE SEQUENCE</scope>
    <source>
        <strain evidence="1">Duluth1</strain>
        <tissue evidence="1">Whole animal</tissue>
    </source>
</reference>
<reference evidence="1" key="1">
    <citation type="journal article" date="2019" name="bioRxiv">
        <title>The Genome of the Zebra Mussel, Dreissena polymorpha: A Resource for Invasive Species Research.</title>
        <authorList>
            <person name="McCartney M.A."/>
            <person name="Auch B."/>
            <person name="Kono T."/>
            <person name="Mallez S."/>
            <person name="Zhang Y."/>
            <person name="Obille A."/>
            <person name="Becker A."/>
            <person name="Abrahante J.E."/>
            <person name="Garbe J."/>
            <person name="Badalamenti J.P."/>
            <person name="Herman A."/>
            <person name="Mangelson H."/>
            <person name="Liachko I."/>
            <person name="Sullivan S."/>
            <person name="Sone E.D."/>
            <person name="Koren S."/>
            <person name="Silverstein K.A.T."/>
            <person name="Beckman K.B."/>
            <person name="Gohl D.M."/>
        </authorList>
    </citation>
    <scope>NUCLEOTIDE SEQUENCE</scope>
    <source>
        <strain evidence="1">Duluth1</strain>
        <tissue evidence="1">Whole animal</tissue>
    </source>
</reference>